<evidence type="ECO:0000256" key="2">
    <source>
        <dbReference type="ARBA" id="ARBA00022801"/>
    </source>
</evidence>
<dbReference type="GO" id="GO:0006508">
    <property type="term" value="P:proteolysis"/>
    <property type="evidence" value="ECO:0007669"/>
    <property type="project" value="UniProtKB-KW"/>
</dbReference>
<organism evidence="6 7">
    <name type="scientific">Coemansia reversa (strain ATCC 12441 / NRRL 1564)</name>
    <dbReference type="NCBI Taxonomy" id="763665"/>
    <lineage>
        <taxon>Eukaryota</taxon>
        <taxon>Fungi</taxon>
        <taxon>Fungi incertae sedis</taxon>
        <taxon>Zoopagomycota</taxon>
        <taxon>Kickxellomycotina</taxon>
        <taxon>Kickxellomycetes</taxon>
        <taxon>Kickxellales</taxon>
        <taxon>Kickxellaceae</taxon>
        <taxon>Coemansia</taxon>
    </lineage>
</organism>
<dbReference type="AlphaFoldDB" id="A0A2G5B3P9"/>
<feature type="signal peptide" evidence="4">
    <location>
        <begin position="1"/>
        <end position="22"/>
    </location>
</feature>
<feature type="domain" description="Peptidase S1" evidence="5">
    <location>
        <begin position="39"/>
        <end position="280"/>
    </location>
</feature>
<evidence type="ECO:0000259" key="5">
    <source>
        <dbReference type="PROSITE" id="PS50240"/>
    </source>
</evidence>
<dbReference type="PROSITE" id="PS50240">
    <property type="entry name" value="TRYPSIN_DOM"/>
    <property type="match status" value="1"/>
</dbReference>
<dbReference type="InterPro" id="IPR018114">
    <property type="entry name" value="TRYPSIN_HIS"/>
</dbReference>
<dbReference type="InterPro" id="IPR001254">
    <property type="entry name" value="Trypsin_dom"/>
</dbReference>
<evidence type="ECO:0000256" key="4">
    <source>
        <dbReference type="SAM" id="SignalP"/>
    </source>
</evidence>
<accession>A0A2G5B3P9</accession>
<dbReference type="EMBL" id="KZ303540">
    <property type="protein sequence ID" value="PIA13337.1"/>
    <property type="molecule type" value="Genomic_DNA"/>
</dbReference>
<dbReference type="InterPro" id="IPR050127">
    <property type="entry name" value="Serine_Proteases_S1"/>
</dbReference>
<feature type="region of interest" description="Disordered" evidence="3">
    <location>
        <begin position="283"/>
        <end position="309"/>
    </location>
</feature>
<protein>
    <submittedName>
        <fullName evidence="6">Trypsin-like serine protease</fullName>
    </submittedName>
</protein>
<dbReference type="GO" id="GO:0004252">
    <property type="term" value="F:serine-type endopeptidase activity"/>
    <property type="evidence" value="ECO:0007669"/>
    <property type="project" value="InterPro"/>
</dbReference>
<dbReference type="InterPro" id="IPR001314">
    <property type="entry name" value="Peptidase_S1A"/>
</dbReference>
<feature type="compositionally biased region" description="Low complexity" evidence="3">
    <location>
        <begin position="285"/>
        <end position="295"/>
    </location>
</feature>
<dbReference type="InterPro" id="IPR009003">
    <property type="entry name" value="Peptidase_S1_PA"/>
</dbReference>
<dbReference type="InterPro" id="IPR043504">
    <property type="entry name" value="Peptidase_S1_PA_chymotrypsin"/>
</dbReference>
<dbReference type="STRING" id="763665.A0A2G5B3P9"/>
<dbReference type="OrthoDB" id="6380398at2759"/>
<dbReference type="Proteomes" id="UP000242474">
    <property type="component" value="Unassembled WGS sequence"/>
</dbReference>
<dbReference type="PROSITE" id="PS00134">
    <property type="entry name" value="TRYPSIN_HIS"/>
    <property type="match status" value="1"/>
</dbReference>
<dbReference type="Gene3D" id="2.40.10.10">
    <property type="entry name" value="Trypsin-like serine proteases"/>
    <property type="match status" value="1"/>
</dbReference>
<dbReference type="PANTHER" id="PTHR24264">
    <property type="entry name" value="TRYPSIN-RELATED"/>
    <property type="match status" value="1"/>
</dbReference>
<dbReference type="SUPFAM" id="SSF50494">
    <property type="entry name" value="Trypsin-like serine proteases"/>
    <property type="match status" value="1"/>
</dbReference>
<dbReference type="PRINTS" id="PR00722">
    <property type="entry name" value="CHYMOTRYPSIN"/>
</dbReference>
<feature type="chain" id="PRO_5013693656" evidence="4">
    <location>
        <begin position="23"/>
        <end position="326"/>
    </location>
</feature>
<proteinExistence type="predicted"/>
<gene>
    <name evidence="6" type="ORF">COEREDRAFT_83579</name>
</gene>
<keyword evidence="1 6" id="KW-0645">Protease</keyword>
<sequence length="326" mass="34321">MHRTSLTTGILGIAAILLNINAKISTAYALGENTLVERIVGGSEVKDEEYGFAVRLNIETGQDSYLCGGTLISSTLVVTAAHCMVNADTNTVYSAKQVNICYGSNSVISQSCTTARNLTVHPKYNPEYLSSDIALIQIDELSDINTASIYTGDLNEGDKITTMGWGKTASNSDTLPNTLMSVQVEIGTKNKCQEALPSYKSANGPEICSDNSLTPGKDSCQGDSGSPAVVTDNGQVKLVGLTSSGVDLSNPGAIDCATKNGLAFYTHVAYYLDFIEQVSGKSRESFTSGNNNNSNNKDDDESDTGGASNMRPLLTMAVLAAAGSLF</sequence>
<dbReference type="PANTHER" id="PTHR24264:SF69">
    <property type="entry name" value="TRYPSIN-3"/>
    <property type="match status" value="1"/>
</dbReference>
<keyword evidence="4" id="KW-0732">Signal</keyword>
<name>A0A2G5B3P9_COERN</name>
<evidence type="ECO:0000313" key="6">
    <source>
        <dbReference type="EMBL" id="PIA13337.1"/>
    </source>
</evidence>
<dbReference type="GO" id="GO:0005615">
    <property type="term" value="C:extracellular space"/>
    <property type="evidence" value="ECO:0007669"/>
    <property type="project" value="TreeGrafter"/>
</dbReference>
<dbReference type="SMART" id="SM00020">
    <property type="entry name" value="Tryp_SPc"/>
    <property type="match status" value="1"/>
</dbReference>
<evidence type="ECO:0000313" key="7">
    <source>
        <dbReference type="Proteomes" id="UP000242474"/>
    </source>
</evidence>
<keyword evidence="7" id="KW-1185">Reference proteome</keyword>
<dbReference type="CDD" id="cd00190">
    <property type="entry name" value="Tryp_SPc"/>
    <property type="match status" value="1"/>
</dbReference>
<dbReference type="Pfam" id="PF00089">
    <property type="entry name" value="Trypsin"/>
    <property type="match status" value="1"/>
</dbReference>
<reference evidence="6 7" key="1">
    <citation type="journal article" date="2015" name="Genome Biol. Evol.">
        <title>Phylogenomic analyses indicate that early fungi evolved digesting cell walls of algal ancestors of land plants.</title>
        <authorList>
            <person name="Chang Y."/>
            <person name="Wang S."/>
            <person name="Sekimoto S."/>
            <person name="Aerts A.L."/>
            <person name="Choi C."/>
            <person name="Clum A."/>
            <person name="LaButti K.M."/>
            <person name="Lindquist E.A."/>
            <person name="Yee Ngan C."/>
            <person name="Ohm R.A."/>
            <person name="Salamov A.A."/>
            <person name="Grigoriev I.V."/>
            <person name="Spatafora J.W."/>
            <person name="Berbee M.L."/>
        </authorList>
    </citation>
    <scope>NUCLEOTIDE SEQUENCE [LARGE SCALE GENOMIC DNA]</scope>
    <source>
        <strain evidence="6 7">NRRL 1564</strain>
    </source>
</reference>
<evidence type="ECO:0000256" key="1">
    <source>
        <dbReference type="ARBA" id="ARBA00022670"/>
    </source>
</evidence>
<evidence type="ECO:0000256" key="3">
    <source>
        <dbReference type="SAM" id="MobiDB-lite"/>
    </source>
</evidence>
<keyword evidence="2" id="KW-0378">Hydrolase</keyword>